<evidence type="ECO:0000256" key="5">
    <source>
        <dbReference type="ARBA" id="ARBA00022847"/>
    </source>
</evidence>
<keyword evidence="3" id="KW-1003">Cell membrane</keyword>
<dbReference type="SUPFAM" id="SSF103473">
    <property type="entry name" value="MFS general substrate transporter"/>
    <property type="match status" value="1"/>
</dbReference>
<evidence type="ECO:0000256" key="8">
    <source>
        <dbReference type="SAM" id="Phobius"/>
    </source>
</evidence>
<feature type="transmembrane region" description="Helical" evidence="8">
    <location>
        <begin position="316"/>
        <end position="335"/>
    </location>
</feature>
<dbReference type="PANTHER" id="PTHR43528">
    <property type="entry name" value="ALPHA-KETOGLUTARATE PERMEASE"/>
    <property type="match status" value="1"/>
</dbReference>
<comment type="subcellular location">
    <subcellularLocation>
        <location evidence="1">Cell membrane</location>
        <topology evidence="1">Multi-pass membrane protein</topology>
    </subcellularLocation>
</comment>
<reference evidence="10 11" key="1">
    <citation type="journal article" date="2017" name="MBio">
        <title>Type VI secretion-mediated competition in the bee gut microbiome.</title>
        <authorList>
            <person name="Steele M.I."/>
            <person name="Kwong W.K."/>
            <person name="Powell J.E."/>
            <person name="Whiteley M."/>
            <person name="Moran N.A."/>
        </authorList>
    </citation>
    <scope>NUCLEOTIDE SEQUENCE [LARGE SCALE GENOMIC DNA]</scope>
    <source>
        <strain evidence="10 11">App2-2</strain>
    </source>
</reference>
<dbReference type="InterPro" id="IPR051084">
    <property type="entry name" value="H+-coupled_symporters"/>
</dbReference>
<keyword evidence="6 8" id="KW-1133">Transmembrane helix</keyword>
<dbReference type="Proteomes" id="UP000231293">
    <property type="component" value="Unassembled WGS sequence"/>
</dbReference>
<feature type="transmembrane region" description="Helical" evidence="8">
    <location>
        <begin position="248"/>
        <end position="269"/>
    </location>
</feature>
<keyword evidence="7 8" id="KW-0472">Membrane</keyword>
<keyword evidence="2" id="KW-0813">Transport</keyword>
<evidence type="ECO:0000256" key="4">
    <source>
        <dbReference type="ARBA" id="ARBA00022692"/>
    </source>
</evidence>
<evidence type="ECO:0000313" key="11">
    <source>
        <dbReference type="Proteomes" id="UP000231293"/>
    </source>
</evidence>
<keyword evidence="5" id="KW-0769">Symport</keyword>
<evidence type="ECO:0000256" key="6">
    <source>
        <dbReference type="ARBA" id="ARBA00022989"/>
    </source>
</evidence>
<gene>
    <name evidence="10" type="ORF">BGI32_11090</name>
</gene>
<evidence type="ECO:0000256" key="1">
    <source>
        <dbReference type="ARBA" id="ARBA00004651"/>
    </source>
</evidence>
<dbReference type="PROSITE" id="PS50850">
    <property type="entry name" value="MFS"/>
    <property type="match status" value="1"/>
</dbReference>
<feature type="transmembrane region" description="Helical" evidence="8">
    <location>
        <begin position="377"/>
        <end position="396"/>
    </location>
</feature>
<dbReference type="AlphaFoldDB" id="A0A2N9WRH4"/>
<feature type="transmembrane region" description="Helical" evidence="8">
    <location>
        <begin position="408"/>
        <end position="427"/>
    </location>
</feature>
<evidence type="ECO:0000313" key="10">
    <source>
        <dbReference type="EMBL" id="PIT12720.1"/>
    </source>
</evidence>
<dbReference type="PANTHER" id="PTHR43528:SF7">
    <property type="entry name" value="MFS TRANSPORTER"/>
    <property type="match status" value="1"/>
</dbReference>
<feature type="transmembrane region" description="Helical" evidence="8">
    <location>
        <begin position="55"/>
        <end position="75"/>
    </location>
</feature>
<feature type="domain" description="Major facilitator superfamily (MFS) profile" evidence="9">
    <location>
        <begin position="22"/>
        <end position="430"/>
    </location>
</feature>
<organism evidence="10 11">
    <name type="scientific">Snodgrassella alvi</name>
    <dbReference type="NCBI Taxonomy" id="1196083"/>
    <lineage>
        <taxon>Bacteria</taxon>
        <taxon>Pseudomonadati</taxon>
        <taxon>Pseudomonadota</taxon>
        <taxon>Betaproteobacteria</taxon>
        <taxon>Neisseriales</taxon>
        <taxon>Neisseriaceae</taxon>
        <taxon>Snodgrassella</taxon>
    </lineage>
</organism>
<feature type="transmembrane region" description="Helical" evidence="8">
    <location>
        <begin position="161"/>
        <end position="184"/>
    </location>
</feature>
<keyword evidence="4 8" id="KW-0812">Transmembrane</keyword>
<accession>A0A2N9WRH4</accession>
<feature type="transmembrane region" description="Helical" evidence="8">
    <location>
        <begin position="125"/>
        <end position="149"/>
    </location>
</feature>
<feature type="transmembrane region" description="Helical" evidence="8">
    <location>
        <begin position="95"/>
        <end position="119"/>
    </location>
</feature>
<protein>
    <submittedName>
        <fullName evidence="10">MFS transporter permease</fullName>
    </submittedName>
</protein>
<feature type="transmembrane region" description="Helical" evidence="8">
    <location>
        <begin position="20"/>
        <end position="43"/>
    </location>
</feature>
<dbReference type="GO" id="GO:0005886">
    <property type="term" value="C:plasma membrane"/>
    <property type="evidence" value="ECO:0007669"/>
    <property type="project" value="UniProtKB-SubCell"/>
</dbReference>
<dbReference type="RefSeq" id="WP_100114154.1">
    <property type="nucleotide sequence ID" value="NZ_MDVB01000113.1"/>
</dbReference>
<feature type="transmembrane region" description="Helical" evidence="8">
    <location>
        <begin position="289"/>
        <end position="307"/>
    </location>
</feature>
<evidence type="ECO:0000256" key="2">
    <source>
        <dbReference type="ARBA" id="ARBA00022448"/>
    </source>
</evidence>
<proteinExistence type="predicted"/>
<feature type="transmembrane region" description="Helical" evidence="8">
    <location>
        <begin position="341"/>
        <end position="365"/>
    </location>
</feature>
<dbReference type="Gene3D" id="1.20.1250.20">
    <property type="entry name" value="MFS general substrate transporter like domains"/>
    <property type="match status" value="2"/>
</dbReference>
<sequence length="431" mass="47178">MKNQNAKVAANRKLLTREDVRTLMLSSFGGALEFYDFVIYVFYAKVLSELFFPAGLNPFWAMLNTYGIFAAGYLFRPLGGIVMAHFGDLFGRKRLFALSIMMMALPTLFLGLMPTFATIGYAAPVLLLILRMIQGVAIGGEIPAAWTFVSEHVPEKHVGMANGFLTGGLSLGILLGSLIALIMAKLFSSAEILEGAWRIPFILGGLFGLLTLYLRSYLRETPVFKAMQQRKELATEMPVKLLIKQHKIAVTIGMLLTWFLTGCVVVILLAMPQLLTGTFGFSSTQAFEMQSMAIVMQMLGCIMYGVFSDRVGTGRMLIGGIAFTGLMAAVFYPALGKYGEGIIFALYMLLGLATGVAGIISAAMIRMFPPAIRFTGISFSYNVAYAIVGALTLPLVQWLSSFSPIGAMYYILPLCVMGLLTACAFQYRYQR</sequence>
<dbReference type="InterPro" id="IPR011701">
    <property type="entry name" value="MFS"/>
</dbReference>
<dbReference type="GO" id="GO:0015293">
    <property type="term" value="F:symporter activity"/>
    <property type="evidence" value="ECO:0007669"/>
    <property type="project" value="UniProtKB-KW"/>
</dbReference>
<comment type="caution">
    <text evidence="10">The sequence shown here is derived from an EMBL/GenBank/DDBJ whole genome shotgun (WGS) entry which is preliminary data.</text>
</comment>
<dbReference type="Pfam" id="PF07690">
    <property type="entry name" value="MFS_1"/>
    <property type="match status" value="1"/>
</dbReference>
<evidence type="ECO:0000256" key="7">
    <source>
        <dbReference type="ARBA" id="ARBA00023136"/>
    </source>
</evidence>
<evidence type="ECO:0000259" key="9">
    <source>
        <dbReference type="PROSITE" id="PS50850"/>
    </source>
</evidence>
<dbReference type="EMBL" id="MDVB01000113">
    <property type="protein sequence ID" value="PIT12720.1"/>
    <property type="molecule type" value="Genomic_DNA"/>
</dbReference>
<feature type="transmembrane region" description="Helical" evidence="8">
    <location>
        <begin position="196"/>
        <end position="218"/>
    </location>
</feature>
<dbReference type="InterPro" id="IPR036259">
    <property type="entry name" value="MFS_trans_sf"/>
</dbReference>
<name>A0A2N9WRH4_9NEIS</name>
<evidence type="ECO:0000256" key="3">
    <source>
        <dbReference type="ARBA" id="ARBA00022475"/>
    </source>
</evidence>
<dbReference type="InterPro" id="IPR020846">
    <property type="entry name" value="MFS_dom"/>
</dbReference>